<proteinExistence type="predicted"/>
<feature type="region of interest" description="Disordered" evidence="1">
    <location>
        <begin position="53"/>
        <end position="95"/>
    </location>
</feature>
<keyword evidence="3" id="KW-1185">Reference proteome</keyword>
<accession>A0A392RMM2</accession>
<organism evidence="2 3">
    <name type="scientific">Trifolium medium</name>
    <dbReference type="NCBI Taxonomy" id="97028"/>
    <lineage>
        <taxon>Eukaryota</taxon>
        <taxon>Viridiplantae</taxon>
        <taxon>Streptophyta</taxon>
        <taxon>Embryophyta</taxon>
        <taxon>Tracheophyta</taxon>
        <taxon>Spermatophyta</taxon>
        <taxon>Magnoliopsida</taxon>
        <taxon>eudicotyledons</taxon>
        <taxon>Gunneridae</taxon>
        <taxon>Pentapetalae</taxon>
        <taxon>rosids</taxon>
        <taxon>fabids</taxon>
        <taxon>Fabales</taxon>
        <taxon>Fabaceae</taxon>
        <taxon>Papilionoideae</taxon>
        <taxon>50 kb inversion clade</taxon>
        <taxon>NPAAA clade</taxon>
        <taxon>Hologalegina</taxon>
        <taxon>IRL clade</taxon>
        <taxon>Trifolieae</taxon>
        <taxon>Trifolium</taxon>
    </lineage>
</organism>
<dbReference type="AlphaFoldDB" id="A0A392RMM2"/>
<dbReference type="Proteomes" id="UP000265520">
    <property type="component" value="Unassembled WGS sequence"/>
</dbReference>
<sequence>MSTSRSRLPPVYRSTQETPVEQEAWIRAMIREELRAEMQEAFQERWEAAMAAMTAQQAQAQRSFSSHDNDNYTRSSTSHQPHQSNLHPKASTQYG</sequence>
<name>A0A392RMM2_9FABA</name>
<dbReference type="EMBL" id="LXQA010243315">
    <property type="protein sequence ID" value="MCI37324.1"/>
    <property type="molecule type" value="Genomic_DNA"/>
</dbReference>
<feature type="compositionally biased region" description="Polar residues" evidence="1">
    <location>
        <begin position="72"/>
        <end position="95"/>
    </location>
</feature>
<reference evidence="2 3" key="1">
    <citation type="journal article" date="2018" name="Front. Plant Sci.">
        <title>Red Clover (Trifolium pratense) and Zigzag Clover (T. medium) - A Picture of Genomic Similarities and Differences.</title>
        <authorList>
            <person name="Dluhosova J."/>
            <person name="Istvanek J."/>
            <person name="Nedelnik J."/>
            <person name="Repkova J."/>
        </authorList>
    </citation>
    <scope>NUCLEOTIDE SEQUENCE [LARGE SCALE GENOMIC DNA]</scope>
    <source>
        <strain evidence="3">cv. 10/8</strain>
        <tissue evidence="2">Leaf</tissue>
    </source>
</reference>
<protein>
    <submittedName>
        <fullName evidence="2">Uncharacterized protein</fullName>
    </submittedName>
</protein>
<feature type="non-terminal residue" evidence="2">
    <location>
        <position position="95"/>
    </location>
</feature>
<comment type="caution">
    <text evidence="2">The sequence shown here is derived from an EMBL/GenBank/DDBJ whole genome shotgun (WGS) entry which is preliminary data.</text>
</comment>
<evidence type="ECO:0000256" key="1">
    <source>
        <dbReference type="SAM" id="MobiDB-lite"/>
    </source>
</evidence>
<evidence type="ECO:0000313" key="2">
    <source>
        <dbReference type="EMBL" id="MCI37324.1"/>
    </source>
</evidence>
<evidence type="ECO:0000313" key="3">
    <source>
        <dbReference type="Proteomes" id="UP000265520"/>
    </source>
</evidence>